<keyword evidence="2" id="KW-0520">NAD</keyword>
<evidence type="ECO:0000313" key="4">
    <source>
        <dbReference type="EMBL" id="GLI38193.1"/>
    </source>
</evidence>
<evidence type="ECO:0000256" key="2">
    <source>
        <dbReference type="ARBA" id="ARBA00023027"/>
    </source>
</evidence>
<dbReference type="RefSeq" id="WP_214186059.1">
    <property type="nucleotide sequence ID" value="NZ_BSDS01000001.1"/>
</dbReference>
<dbReference type="SUPFAM" id="SSF52283">
    <property type="entry name" value="Formate/glycerate dehydrogenase catalytic domain-like"/>
    <property type="match status" value="1"/>
</dbReference>
<sequence length="314" mass="34853">MKISNLLIHLHNNIDAFTLKPRHVEQIRQSLPEVDITVAASDSDFMERLPDAEYALVWVFKPEWYAAAPRLKALFTPAAGRDWVAADPSGKVMTCHGSFHGRIMRESLLSMMLYFNRRLGKSLDDQGRRMWGRQDYSGCVGLFSQRVMIVGLGALGQSMAELLKAFGAHVTGIKRNPESFAGSPCVDRVISFDTMEEALPDADHVVLLLPGGTATDGIFTARHFNAMKPGAYLYNLGRGNCYREEDLVAALENGRLAGAGLDVFAEEPLPASSPLWGHHNVLITPHSSAISREYLDLFIEEWLEILQKSTPRKA</sequence>
<dbReference type="PANTHER" id="PTHR43333:SF1">
    <property type="entry name" value="D-ISOMER SPECIFIC 2-HYDROXYACID DEHYDROGENASE NAD-BINDING DOMAIN-CONTAINING PROTEIN"/>
    <property type="match status" value="1"/>
</dbReference>
<keyword evidence="1" id="KW-0560">Oxidoreductase</keyword>
<name>A0A9W6G0K8_9BACT</name>
<dbReference type="AlphaFoldDB" id="A0A9W6G0K8"/>
<dbReference type="Pfam" id="PF02826">
    <property type="entry name" value="2-Hacid_dh_C"/>
    <property type="match status" value="1"/>
</dbReference>
<dbReference type="InterPro" id="IPR006140">
    <property type="entry name" value="D-isomer_DH_NAD-bd"/>
</dbReference>
<feature type="domain" description="D-isomer specific 2-hydroxyacid dehydrogenase NAD-binding" evidence="3">
    <location>
        <begin position="109"/>
        <end position="287"/>
    </location>
</feature>
<dbReference type="Proteomes" id="UP001144352">
    <property type="component" value="Unassembled WGS sequence"/>
</dbReference>
<comment type="caution">
    <text evidence="4">The sequence shown here is derived from an EMBL/GenBank/DDBJ whole genome shotgun (WGS) entry which is preliminary data.</text>
</comment>
<dbReference type="GO" id="GO:0016491">
    <property type="term" value="F:oxidoreductase activity"/>
    <property type="evidence" value="ECO:0007669"/>
    <property type="project" value="UniProtKB-KW"/>
</dbReference>
<reference evidence="4" key="1">
    <citation type="submission" date="2022-12" db="EMBL/GenBank/DDBJ databases">
        <title>Reference genome sequencing for broad-spectrum identification of bacterial and archaeal isolates by mass spectrometry.</title>
        <authorList>
            <person name="Sekiguchi Y."/>
            <person name="Tourlousse D.M."/>
        </authorList>
    </citation>
    <scope>NUCLEOTIDE SEQUENCE</scope>
    <source>
        <strain evidence="4">H2</strain>
    </source>
</reference>
<dbReference type="Gene3D" id="3.40.50.720">
    <property type="entry name" value="NAD(P)-binding Rossmann-like Domain"/>
    <property type="match status" value="2"/>
</dbReference>
<gene>
    <name evidence="4" type="ORF">GHYDROH2_16940</name>
</gene>
<keyword evidence="5" id="KW-1185">Reference proteome</keyword>
<evidence type="ECO:0000259" key="3">
    <source>
        <dbReference type="Pfam" id="PF02826"/>
    </source>
</evidence>
<proteinExistence type="predicted"/>
<protein>
    <submittedName>
        <fullName evidence="4">3-phosphoglycerate dehydrogenase</fullName>
    </submittedName>
</protein>
<evidence type="ECO:0000256" key="1">
    <source>
        <dbReference type="ARBA" id="ARBA00023002"/>
    </source>
</evidence>
<accession>A0A9W6G0K8</accession>
<organism evidence="4 5">
    <name type="scientific">Geobacter hydrogenophilus</name>
    <dbReference type="NCBI Taxonomy" id="40983"/>
    <lineage>
        <taxon>Bacteria</taxon>
        <taxon>Pseudomonadati</taxon>
        <taxon>Thermodesulfobacteriota</taxon>
        <taxon>Desulfuromonadia</taxon>
        <taxon>Geobacterales</taxon>
        <taxon>Geobacteraceae</taxon>
        <taxon>Geobacter</taxon>
    </lineage>
</organism>
<evidence type="ECO:0000313" key="5">
    <source>
        <dbReference type="Proteomes" id="UP001144352"/>
    </source>
</evidence>
<dbReference type="CDD" id="cd05300">
    <property type="entry name" value="2-Hacid_dh_1"/>
    <property type="match status" value="1"/>
</dbReference>
<dbReference type="SUPFAM" id="SSF51735">
    <property type="entry name" value="NAD(P)-binding Rossmann-fold domains"/>
    <property type="match status" value="1"/>
</dbReference>
<dbReference type="InterPro" id="IPR036291">
    <property type="entry name" value="NAD(P)-bd_dom_sf"/>
</dbReference>
<dbReference type="PANTHER" id="PTHR43333">
    <property type="entry name" value="2-HACID_DH_C DOMAIN-CONTAINING PROTEIN"/>
    <property type="match status" value="1"/>
</dbReference>
<dbReference type="GO" id="GO:0051287">
    <property type="term" value="F:NAD binding"/>
    <property type="evidence" value="ECO:0007669"/>
    <property type="project" value="InterPro"/>
</dbReference>
<dbReference type="EMBL" id="BSDS01000001">
    <property type="protein sequence ID" value="GLI38193.1"/>
    <property type="molecule type" value="Genomic_DNA"/>
</dbReference>